<accession>A0A644W139</accession>
<dbReference type="GO" id="GO:0005506">
    <property type="term" value="F:iron ion binding"/>
    <property type="evidence" value="ECO:0007669"/>
    <property type="project" value="InterPro"/>
</dbReference>
<evidence type="ECO:0000313" key="3">
    <source>
        <dbReference type="EMBL" id="MPL97307.1"/>
    </source>
</evidence>
<dbReference type="InterPro" id="IPR002742">
    <property type="entry name" value="Desulfoferrodoxin_Fe-bd_dom"/>
</dbReference>
<keyword evidence="1" id="KW-0238">DNA-binding</keyword>
<dbReference type="InterPro" id="IPR036073">
    <property type="entry name" value="Desulfoferrodoxin_Fe-bd_dom_sf"/>
</dbReference>
<dbReference type="InterPro" id="IPR001387">
    <property type="entry name" value="Cro/C1-type_HTH"/>
</dbReference>
<dbReference type="InterPro" id="IPR010982">
    <property type="entry name" value="Lambda_DNA-bd_dom_sf"/>
</dbReference>
<organism evidence="3">
    <name type="scientific">bioreactor metagenome</name>
    <dbReference type="NCBI Taxonomy" id="1076179"/>
    <lineage>
        <taxon>unclassified sequences</taxon>
        <taxon>metagenomes</taxon>
        <taxon>ecological metagenomes</taxon>
    </lineage>
</organism>
<dbReference type="SMART" id="SM00530">
    <property type="entry name" value="HTH_XRE"/>
    <property type="match status" value="1"/>
</dbReference>
<gene>
    <name evidence="3" type="ORF">SDC9_43496</name>
</gene>
<protein>
    <recommendedName>
        <fullName evidence="2">HTH cro/C1-type domain-containing protein</fullName>
    </recommendedName>
</protein>
<dbReference type="SUPFAM" id="SSF49367">
    <property type="entry name" value="Superoxide reductase-like"/>
    <property type="match status" value="1"/>
</dbReference>
<proteinExistence type="predicted"/>
<evidence type="ECO:0000259" key="2">
    <source>
        <dbReference type="PROSITE" id="PS50943"/>
    </source>
</evidence>
<dbReference type="Pfam" id="PF01381">
    <property type="entry name" value="HTH_3"/>
    <property type="match status" value="1"/>
</dbReference>
<evidence type="ECO:0000256" key="1">
    <source>
        <dbReference type="ARBA" id="ARBA00023125"/>
    </source>
</evidence>
<dbReference type="PROSITE" id="PS50943">
    <property type="entry name" value="HTH_CROC1"/>
    <property type="match status" value="1"/>
</dbReference>
<sequence length="194" mass="21885">MTNYVTGSMIKSLREKKGYTQKQLAELLNVSDKAVSKWETQKGLPDISLLEPLAKTLGISIAELLSGEYVINKNRSGNMLRTTFYVCPVCGNVINSIGEGSFSCCGITLPMQEAEAQDEAHSFGVERIENDYYVTMHHTMTKSHYISFFAYITPDRVQIVKLYPEQNPEARFFIYGKGILYAYCNKHGLFKLAL</sequence>
<name>A0A644W139_9ZZZZ</name>
<dbReference type="CDD" id="cd00093">
    <property type="entry name" value="HTH_XRE"/>
    <property type="match status" value="1"/>
</dbReference>
<dbReference type="EMBL" id="VSSQ01000549">
    <property type="protein sequence ID" value="MPL97307.1"/>
    <property type="molecule type" value="Genomic_DNA"/>
</dbReference>
<dbReference type="PANTHER" id="PTHR46558:SF4">
    <property type="entry name" value="DNA-BIDING PHAGE PROTEIN"/>
    <property type="match status" value="1"/>
</dbReference>
<dbReference type="Pfam" id="PF01880">
    <property type="entry name" value="Desulfoferrodox"/>
    <property type="match status" value="1"/>
</dbReference>
<comment type="caution">
    <text evidence="3">The sequence shown here is derived from an EMBL/GenBank/DDBJ whole genome shotgun (WGS) entry which is preliminary data.</text>
</comment>
<dbReference type="SUPFAM" id="SSF47413">
    <property type="entry name" value="lambda repressor-like DNA-binding domains"/>
    <property type="match status" value="1"/>
</dbReference>
<dbReference type="Gene3D" id="2.60.40.730">
    <property type="entry name" value="SOR catalytic domain"/>
    <property type="match status" value="1"/>
</dbReference>
<feature type="domain" description="HTH cro/C1-type" evidence="2">
    <location>
        <begin position="10"/>
        <end position="64"/>
    </location>
</feature>
<dbReference type="AlphaFoldDB" id="A0A644W139"/>
<dbReference type="PANTHER" id="PTHR46558">
    <property type="entry name" value="TRACRIPTIONAL REGULATORY PROTEIN-RELATED-RELATED"/>
    <property type="match status" value="1"/>
</dbReference>
<dbReference type="GO" id="GO:0016491">
    <property type="term" value="F:oxidoreductase activity"/>
    <property type="evidence" value="ECO:0007669"/>
    <property type="project" value="InterPro"/>
</dbReference>
<dbReference type="GO" id="GO:0003677">
    <property type="term" value="F:DNA binding"/>
    <property type="evidence" value="ECO:0007669"/>
    <property type="project" value="UniProtKB-KW"/>
</dbReference>
<reference evidence="3" key="1">
    <citation type="submission" date="2019-08" db="EMBL/GenBank/DDBJ databases">
        <authorList>
            <person name="Kucharzyk K."/>
            <person name="Murdoch R.W."/>
            <person name="Higgins S."/>
            <person name="Loffler F."/>
        </authorList>
    </citation>
    <scope>NUCLEOTIDE SEQUENCE</scope>
</reference>
<dbReference type="Gene3D" id="1.10.260.40">
    <property type="entry name" value="lambda repressor-like DNA-binding domains"/>
    <property type="match status" value="1"/>
</dbReference>